<dbReference type="GO" id="GO:0003676">
    <property type="term" value="F:nucleic acid binding"/>
    <property type="evidence" value="ECO:0007669"/>
    <property type="project" value="InterPro"/>
</dbReference>
<dbReference type="AlphaFoldDB" id="A0AAW2BZ27"/>
<evidence type="ECO:0000256" key="1">
    <source>
        <dbReference type="PROSITE-ProRule" id="PRU00047"/>
    </source>
</evidence>
<comment type="caution">
    <text evidence="4">The sequence shown here is derived from an EMBL/GenBank/DDBJ whole genome shotgun (WGS) entry which is preliminary data.</text>
</comment>
<proteinExistence type="predicted"/>
<organism evidence="4 5">
    <name type="scientific">Lithocarpus litseifolius</name>
    <dbReference type="NCBI Taxonomy" id="425828"/>
    <lineage>
        <taxon>Eukaryota</taxon>
        <taxon>Viridiplantae</taxon>
        <taxon>Streptophyta</taxon>
        <taxon>Embryophyta</taxon>
        <taxon>Tracheophyta</taxon>
        <taxon>Spermatophyta</taxon>
        <taxon>Magnoliopsida</taxon>
        <taxon>eudicotyledons</taxon>
        <taxon>Gunneridae</taxon>
        <taxon>Pentapetalae</taxon>
        <taxon>rosids</taxon>
        <taxon>fabids</taxon>
        <taxon>Fagales</taxon>
        <taxon>Fagaceae</taxon>
        <taxon>Lithocarpus</taxon>
    </lineage>
</organism>
<name>A0AAW2BZ27_9ROSI</name>
<keyword evidence="1" id="KW-0479">Metal-binding</keyword>
<accession>A0AAW2BZ27</accession>
<sequence length="238" mass="27292">MDADFFERLQNITLTADEEIDITVNPNHHTQALEECALSLFGRFLTDKPINIRAAKSLLRSIWKFGNDLKIVEVDDGLLQFRFKLENQLNWVLDKSPWSFDNHMLVLRKWTKGMTPRNVCFTHIPLWVQVWGLPFELLNEEVAQDIRKGLGTVVDIDNTAFYSDQARFLCICVDIPLCFTCGKLGHEMKACHQKTANTGGTEHPYDDWMRAGGKRRNDEGNHRENSPPGRSQPKSGFS</sequence>
<evidence type="ECO:0000256" key="2">
    <source>
        <dbReference type="SAM" id="MobiDB-lite"/>
    </source>
</evidence>
<feature type="compositionally biased region" description="Polar residues" evidence="2">
    <location>
        <begin position="228"/>
        <end position="238"/>
    </location>
</feature>
<feature type="region of interest" description="Disordered" evidence="2">
    <location>
        <begin position="202"/>
        <end position="238"/>
    </location>
</feature>
<dbReference type="InterPro" id="IPR001878">
    <property type="entry name" value="Znf_CCHC"/>
</dbReference>
<protein>
    <recommendedName>
        <fullName evidence="3">CCHC-type domain-containing protein</fullName>
    </recommendedName>
</protein>
<dbReference type="InterPro" id="IPR025558">
    <property type="entry name" value="DUF4283"/>
</dbReference>
<keyword evidence="5" id="KW-1185">Reference proteome</keyword>
<dbReference type="EMBL" id="JAZDWU010000010">
    <property type="protein sequence ID" value="KAK9989295.1"/>
    <property type="molecule type" value="Genomic_DNA"/>
</dbReference>
<dbReference type="Pfam" id="PF14111">
    <property type="entry name" value="DUF4283"/>
    <property type="match status" value="1"/>
</dbReference>
<dbReference type="GO" id="GO:0008270">
    <property type="term" value="F:zinc ion binding"/>
    <property type="evidence" value="ECO:0007669"/>
    <property type="project" value="UniProtKB-KW"/>
</dbReference>
<evidence type="ECO:0000259" key="3">
    <source>
        <dbReference type="PROSITE" id="PS50158"/>
    </source>
</evidence>
<reference evidence="4 5" key="1">
    <citation type="submission" date="2024-01" db="EMBL/GenBank/DDBJ databases">
        <title>A telomere-to-telomere, gap-free genome of sweet tea (Lithocarpus litseifolius).</title>
        <authorList>
            <person name="Zhou J."/>
        </authorList>
    </citation>
    <scope>NUCLEOTIDE SEQUENCE [LARGE SCALE GENOMIC DNA]</scope>
    <source>
        <strain evidence="4">Zhou-2022a</strain>
        <tissue evidence="4">Leaf</tissue>
    </source>
</reference>
<keyword evidence="1" id="KW-0863">Zinc-finger</keyword>
<dbReference type="InterPro" id="IPR040256">
    <property type="entry name" value="At4g02000-like"/>
</dbReference>
<dbReference type="PANTHER" id="PTHR31286">
    <property type="entry name" value="GLYCINE-RICH CELL WALL STRUCTURAL PROTEIN 1.8-LIKE"/>
    <property type="match status" value="1"/>
</dbReference>
<evidence type="ECO:0000313" key="4">
    <source>
        <dbReference type="EMBL" id="KAK9989295.1"/>
    </source>
</evidence>
<feature type="domain" description="CCHC-type" evidence="3">
    <location>
        <begin position="178"/>
        <end position="191"/>
    </location>
</feature>
<keyword evidence="1" id="KW-0862">Zinc</keyword>
<gene>
    <name evidence="4" type="ORF">SO802_029534</name>
</gene>
<dbReference type="Proteomes" id="UP001459277">
    <property type="component" value="Unassembled WGS sequence"/>
</dbReference>
<dbReference type="PANTHER" id="PTHR31286:SF167">
    <property type="entry name" value="OS09G0268800 PROTEIN"/>
    <property type="match status" value="1"/>
</dbReference>
<evidence type="ECO:0000313" key="5">
    <source>
        <dbReference type="Proteomes" id="UP001459277"/>
    </source>
</evidence>
<dbReference type="PROSITE" id="PS50158">
    <property type="entry name" value="ZF_CCHC"/>
    <property type="match status" value="1"/>
</dbReference>
<feature type="compositionally biased region" description="Basic and acidic residues" evidence="2">
    <location>
        <begin position="203"/>
        <end position="225"/>
    </location>
</feature>